<keyword evidence="2" id="KW-0902">Two-component regulatory system</keyword>
<evidence type="ECO:0000259" key="8">
    <source>
        <dbReference type="PROSITE" id="PS50110"/>
    </source>
</evidence>
<feature type="modified residue" description="4-aspartylphosphate" evidence="6">
    <location>
        <position position="51"/>
    </location>
</feature>
<keyword evidence="11" id="KW-1185">Reference proteome</keyword>
<gene>
    <name evidence="10" type="ORF">GJV76_08625</name>
</gene>
<evidence type="ECO:0000256" key="2">
    <source>
        <dbReference type="ARBA" id="ARBA00023012"/>
    </source>
</evidence>
<dbReference type="PANTHER" id="PTHR48111:SF22">
    <property type="entry name" value="REGULATOR OF RPOS"/>
    <property type="match status" value="1"/>
</dbReference>
<dbReference type="EMBL" id="WMJX01000015">
    <property type="protein sequence ID" value="MTG98192.1"/>
    <property type="molecule type" value="Genomic_DNA"/>
</dbReference>
<dbReference type="InterPro" id="IPR036388">
    <property type="entry name" value="WH-like_DNA-bd_sf"/>
</dbReference>
<dbReference type="Pfam" id="PF00486">
    <property type="entry name" value="Trans_reg_C"/>
    <property type="match status" value="1"/>
</dbReference>
<dbReference type="AlphaFoldDB" id="A0A6I3LQ07"/>
<keyword evidence="1 6" id="KW-0597">Phosphoprotein</keyword>
<dbReference type="SMART" id="SM00862">
    <property type="entry name" value="Trans_reg_C"/>
    <property type="match status" value="1"/>
</dbReference>
<dbReference type="Gene3D" id="6.10.250.690">
    <property type="match status" value="1"/>
</dbReference>
<dbReference type="InterPro" id="IPR039420">
    <property type="entry name" value="WalR-like"/>
</dbReference>
<organism evidence="10 11">
    <name type="scientific">Myroides albus</name>
    <dbReference type="NCBI Taxonomy" id="2562892"/>
    <lineage>
        <taxon>Bacteria</taxon>
        <taxon>Pseudomonadati</taxon>
        <taxon>Bacteroidota</taxon>
        <taxon>Flavobacteriia</taxon>
        <taxon>Flavobacteriales</taxon>
        <taxon>Flavobacteriaceae</taxon>
        <taxon>Myroides</taxon>
    </lineage>
</organism>
<dbReference type="GO" id="GO:0032993">
    <property type="term" value="C:protein-DNA complex"/>
    <property type="evidence" value="ECO:0007669"/>
    <property type="project" value="TreeGrafter"/>
</dbReference>
<dbReference type="OrthoDB" id="9790442at2"/>
<evidence type="ECO:0000256" key="3">
    <source>
        <dbReference type="ARBA" id="ARBA00023015"/>
    </source>
</evidence>
<keyword evidence="3" id="KW-0805">Transcription regulation</keyword>
<dbReference type="GO" id="GO:0005829">
    <property type="term" value="C:cytosol"/>
    <property type="evidence" value="ECO:0007669"/>
    <property type="project" value="TreeGrafter"/>
</dbReference>
<dbReference type="SUPFAM" id="SSF52172">
    <property type="entry name" value="CheY-like"/>
    <property type="match status" value="1"/>
</dbReference>
<dbReference type="Gene3D" id="3.40.50.2300">
    <property type="match status" value="1"/>
</dbReference>
<evidence type="ECO:0000256" key="4">
    <source>
        <dbReference type="ARBA" id="ARBA00023125"/>
    </source>
</evidence>
<dbReference type="SMART" id="SM00448">
    <property type="entry name" value="REC"/>
    <property type="match status" value="1"/>
</dbReference>
<dbReference type="PROSITE" id="PS51755">
    <property type="entry name" value="OMPR_PHOB"/>
    <property type="match status" value="1"/>
</dbReference>
<accession>A0A6I3LQ07</accession>
<dbReference type="PROSITE" id="PS50110">
    <property type="entry name" value="RESPONSE_REGULATORY"/>
    <property type="match status" value="1"/>
</dbReference>
<dbReference type="CDD" id="cd00383">
    <property type="entry name" value="trans_reg_C"/>
    <property type="match status" value="1"/>
</dbReference>
<evidence type="ECO:0000313" key="10">
    <source>
        <dbReference type="EMBL" id="MTG98192.1"/>
    </source>
</evidence>
<proteinExistence type="predicted"/>
<dbReference type="Proteomes" id="UP000438760">
    <property type="component" value="Unassembled WGS sequence"/>
</dbReference>
<dbReference type="Pfam" id="PF00072">
    <property type="entry name" value="Response_reg"/>
    <property type="match status" value="1"/>
</dbReference>
<dbReference type="InterPro" id="IPR001789">
    <property type="entry name" value="Sig_transdc_resp-reg_receiver"/>
</dbReference>
<comment type="caution">
    <text evidence="10">The sequence shown here is derived from an EMBL/GenBank/DDBJ whole genome shotgun (WGS) entry which is preliminary data.</text>
</comment>
<keyword evidence="4 7" id="KW-0238">DNA-binding</keyword>
<sequence>MKVLIIEDEKELQRTIQESLQKEMYVIEVANTYKDALHKISSFDYDCILLDIMLPDGNGIDLLKEIKEIERSDSVIIVSAKDSIDDKVSGLELGADDYLTKPFHLSELHARIKSVLRRKNQNGNNSIKINNLELFPDEFTVLVNGKEMEMNNKEFALLQYLVINKNRLLTKAAIAENIWGDYMDEVDSYDFVYSQVKNLRKKLKQYQADLEIKSIYGMGYKLTTEGE</sequence>
<feature type="DNA-binding region" description="OmpR/PhoB-type" evidence="7">
    <location>
        <begin position="124"/>
        <end position="224"/>
    </location>
</feature>
<dbReference type="PANTHER" id="PTHR48111">
    <property type="entry name" value="REGULATOR OF RPOS"/>
    <property type="match status" value="1"/>
</dbReference>
<evidence type="ECO:0000256" key="7">
    <source>
        <dbReference type="PROSITE-ProRule" id="PRU01091"/>
    </source>
</evidence>
<dbReference type="GO" id="GO:0000976">
    <property type="term" value="F:transcription cis-regulatory region binding"/>
    <property type="evidence" value="ECO:0007669"/>
    <property type="project" value="TreeGrafter"/>
</dbReference>
<name>A0A6I3LQ07_9FLAO</name>
<protein>
    <submittedName>
        <fullName evidence="10">Response regulator</fullName>
    </submittedName>
</protein>
<dbReference type="Gene3D" id="1.10.10.10">
    <property type="entry name" value="Winged helix-like DNA-binding domain superfamily/Winged helix DNA-binding domain"/>
    <property type="match status" value="1"/>
</dbReference>
<keyword evidence="5" id="KW-0804">Transcription</keyword>
<feature type="domain" description="OmpR/PhoB-type" evidence="9">
    <location>
        <begin position="124"/>
        <end position="224"/>
    </location>
</feature>
<evidence type="ECO:0000256" key="6">
    <source>
        <dbReference type="PROSITE-ProRule" id="PRU00169"/>
    </source>
</evidence>
<evidence type="ECO:0000256" key="5">
    <source>
        <dbReference type="ARBA" id="ARBA00023163"/>
    </source>
</evidence>
<dbReference type="InterPro" id="IPR001867">
    <property type="entry name" value="OmpR/PhoB-type_DNA-bd"/>
</dbReference>
<reference evidence="10 11" key="1">
    <citation type="submission" date="2019-11" db="EMBL/GenBank/DDBJ databases">
        <title>Genome of Strain BIT-d1.</title>
        <authorList>
            <person name="Yang Y."/>
        </authorList>
    </citation>
    <scope>NUCLEOTIDE SEQUENCE [LARGE SCALE GENOMIC DNA]</scope>
    <source>
        <strain evidence="10 11">BIT-d1</strain>
    </source>
</reference>
<evidence type="ECO:0000256" key="1">
    <source>
        <dbReference type="ARBA" id="ARBA00022553"/>
    </source>
</evidence>
<evidence type="ECO:0000313" key="11">
    <source>
        <dbReference type="Proteomes" id="UP000438760"/>
    </source>
</evidence>
<dbReference type="GO" id="GO:0000156">
    <property type="term" value="F:phosphorelay response regulator activity"/>
    <property type="evidence" value="ECO:0007669"/>
    <property type="project" value="TreeGrafter"/>
</dbReference>
<dbReference type="GO" id="GO:0006355">
    <property type="term" value="P:regulation of DNA-templated transcription"/>
    <property type="evidence" value="ECO:0007669"/>
    <property type="project" value="InterPro"/>
</dbReference>
<dbReference type="CDD" id="cd17624">
    <property type="entry name" value="REC_OmpR_PmrA-like"/>
    <property type="match status" value="1"/>
</dbReference>
<dbReference type="InterPro" id="IPR011006">
    <property type="entry name" value="CheY-like_superfamily"/>
</dbReference>
<dbReference type="RefSeq" id="WP_155092220.1">
    <property type="nucleotide sequence ID" value="NZ_WMJX01000015.1"/>
</dbReference>
<feature type="domain" description="Response regulatory" evidence="8">
    <location>
        <begin position="2"/>
        <end position="116"/>
    </location>
</feature>
<evidence type="ECO:0000259" key="9">
    <source>
        <dbReference type="PROSITE" id="PS51755"/>
    </source>
</evidence>